<accession>A0AAN6TU28</accession>
<sequence length="160" mass="17260">MPVLADYLKSIDARNEARAAELKNELLAATAAQTAQLQTLLTAGFTFEVKAAVSQAAAAAILLPVEERRGSRYTSAQSSINASRSTSPSPVPGRFPAGSYDTHTPAPELRPDTNPDPELQPPQYSMCRAIKTVEGLWREWTVGLSGRPAIAALDRKWGNR</sequence>
<dbReference type="Pfam" id="PF12550">
    <property type="entry name" value="GCR1_C"/>
    <property type="match status" value="1"/>
</dbReference>
<dbReference type="GeneID" id="87833939"/>
<evidence type="ECO:0000313" key="3">
    <source>
        <dbReference type="EMBL" id="KAK4120752.1"/>
    </source>
</evidence>
<proteinExistence type="predicted"/>
<gene>
    <name evidence="3" type="ORF">N657DRAFT_692649</name>
</gene>
<organism evidence="3 4">
    <name type="scientific">Parathielavia appendiculata</name>
    <dbReference type="NCBI Taxonomy" id="2587402"/>
    <lineage>
        <taxon>Eukaryota</taxon>
        <taxon>Fungi</taxon>
        <taxon>Dikarya</taxon>
        <taxon>Ascomycota</taxon>
        <taxon>Pezizomycotina</taxon>
        <taxon>Sordariomycetes</taxon>
        <taxon>Sordariomycetidae</taxon>
        <taxon>Sordariales</taxon>
        <taxon>Chaetomiaceae</taxon>
        <taxon>Parathielavia</taxon>
    </lineage>
</organism>
<dbReference type="Proteomes" id="UP001302602">
    <property type="component" value="Unassembled WGS sequence"/>
</dbReference>
<dbReference type="PANTHER" id="PTHR37784:SF2">
    <property type="entry name" value="HIGH-OSMOLARITY-INDUCED TRANSCRIPTION PROTEIN 1"/>
    <property type="match status" value="1"/>
</dbReference>
<dbReference type="AlphaFoldDB" id="A0AAN6TU28"/>
<dbReference type="GO" id="GO:0060963">
    <property type="term" value="P:positive regulation of ribosomal protein gene transcription by RNA polymerase II"/>
    <property type="evidence" value="ECO:0007669"/>
    <property type="project" value="TreeGrafter"/>
</dbReference>
<feature type="domain" description="Transcription activator GCR1-like" evidence="2">
    <location>
        <begin position="124"/>
        <end position="160"/>
    </location>
</feature>
<comment type="caution">
    <text evidence="3">The sequence shown here is derived from an EMBL/GenBank/DDBJ whole genome shotgun (WGS) entry which is preliminary data.</text>
</comment>
<keyword evidence="4" id="KW-1185">Reference proteome</keyword>
<protein>
    <recommendedName>
        <fullName evidence="2">Transcription activator GCR1-like domain-containing protein</fullName>
    </recommendedName>
</protein>
<dbReference type="GO" id="GO:0000981">
    <property type="term" value="F:DNA-binding transcription factor activity, RNA polymerase II-specific"/>
    <property type="evidence" value="ECO:0007669"/>
    <property type="project" value="TreeGrafter"/>
</dbReference>
<feature type="region of interest" description="Disordered" evidence="1">
    <location>
        <begin position="72"/>
        <end position="122"/>
    </location>
</feature>
<dbReference type="GO" id="GO:0000978">
    <property type="term" value="F:RNA polymerase II cis-regulatory region sequence-specific DNA binding"/>
    <property type="evidence" value="ECO:0007669"/>
    <property type="project" value="TreeGrafter"/>
</dbReference>
<evidence type="ECO:0000313" key="4">
    <source>
        <dbReference type="Proteomes" id="UP001302602"/>
    </source>
</evidence>
<evidence type="ECO:0000256" key="1">
    <source>
        <dbReference type="SAM" id="MobiDB-lite"/>
    </source>
</evidence>
<dbReference type="EMBL" id="MU853236">
    <property type="protein sequence ID" value="KAK4120752.1"/>
    <property type="molecule type" value="Genomic_DNA"/>
</dbReference>
<reference evidence="3" key="1">
    <citation type="journal article" date="2023" name="Mol. Phylogenet. Evol.">
        <title>Genome-scale phylogeny and comparative genomics of the fungal order Sordariales.</title>
        <authorList>
            <person name="Hensen N."/>
            <person name="Bonometti L."/>
            <person name="Westerberg I."/>
            <person name="Brannstrom I.O."/>
            <person name="Guillou S."/>
            <person name="Cros-Aarteil S."/>
            <person name="Calhoun S."/>
            <person name="Haridas S."/>
            <person name="Kuo A."/>
            <person name="Mondo S."/>
            <person name="Pangilinan J."/>
            <person name="Riley R."/>
            <person name="LaButti K."/>
            <person name="Andreopoulos B."/>
            <person name="Lipzen A."/>
            <person name="Chen C."/>
            <person name="Yan M."/>
            <person name="Daum C."/>
            <person name="Ng V."/>
            <person name="Clum A."/>
            <person name="Steindorff A."/>
            <person name="Ohm R.A."/>
            <person name="Martin F."/>
            <person name="Silar P."/>
            <person name="Natvig D.O."/>
            <person name="Lalanne C."/>
            <person name="Gautier V."/>
            <person name="Ament-Velasquez S.L."/>
            <person name="Kruys A."/>
            <person name="Hutchinson M.I."/>
            <person name="Powell A.J."/>
            <person name="Barry K."/>
            <person name="Miller A.N."/>
            <person name="Grigoriev I.V."/>
            <person name="Debuchy R."/>
            <person name="Gladieux P."/>
            <person name="Hiltunen Thoren M."/>
            <person name="Johannesson H."/>
        </authorList>
    </citation>
    <scope>NUCLEOTIDE SEQUENCE</scope>
    <source>
        <strain evidence="3">CBS 731.68</strain>
    </source>
</reference>
<dbReference type="PANTHER" id="PTHR37784">
    <property type="entry name" value="PROTEIN MSN1"/>
    <property type="match status" value="1"/>
</dbReference>
<dbReference type="InterPro" id="IPR052146">
    <property type="entry name" value="HOT1"/>
</dbReference>
<evidence type="ECO:0000259" key="2">
    <source>
        <dbReference type="Pfam" id="PF12550"/>
    </source>
</evidence>
<dbReference type="RefSeq" id="XP_062644523.1">
    <property type="nucleotide sequence ID" value="XM_062797172.1"/>
</dbReference>
<reference evidence="3" key="2">
    <citation type="submission" date="2023-05" db="EMBL/GenBank/DDBJ databases">
        <authorList>
            <consortium name="Lawrence Berkeley National Laboratory"/>
            <person name="Steindorff A."/>
            <person name="Hensen N."/>
            <person name="Bonometti L."/>
            <person name="Westerberg I."/>
            <person name="Brannstrom I.O."/>
            <person name="Guillou S."/>
            <person name="Cros-Aarteil S."/>
            <person name="Calhoun S."/>
            <person name="Haridas S."/>
            <person name="Kuo A."/>
            <person name="Mondo S."/>
            <person name="Pangilinan J."/>
            <person name="Riley R."/>
            <person name="Labutti K."/>
            <person name="Andreopoulos B."/>
            <person name="Lipzen A."/>
            <person name="Chen C."/>
            <person name="Yanf M."/>
            <person name="Daum C."/>
            <person name="Ng V."/>
            <person name="Clum A."/>
            <person name="Ohm R."/>
            <person name="Martin F."/>
            <person name="Silar P."/>
            <person name="Natvig D."/>
            <person name="Lalanne C."/>
            <person name="Gautier V."/>
            <person name="Ament-Velasquez S.L."/>
            <person name="Kruys A."/>
            <person name="Hutchinson M.I."/>
            <person name="Powell A.J."/>
            <person name="Barry K."/>
            <person name="Miller A.N."/>
            <person name="Grigoriev I.V."/>
            <person name="Debuchy R."/>
            <person name="Gladieux P."/>
            <person name="Thoren M.H."/>
            <person name="Johannesson H."/>
        </authorList>
    </citation>
    <scope>NUCLEOTIDE SEQUENCE</scope>
    <source>
        <strain evidence="3">CBS 731.68</strain>
    </source>
</reference>
<name>A0AAN6TU28_9PEZI</name>
<feature type="compositionally biased region" description="Polar residues" evidence="1">
    <location>
        <begin position="72"/>
        <end position="88"/>
    </location>
</feature>
<dbReference type="InterPro" id="IPR022210">
    <property type="entry name" value="TF_GCR1-like"/>
</dbReference>